<evidence type="ECO:0000256" key="1">
    <source>
        <dbReference type="SAM" id="MobiDB-lite"/>
    </source>
</evidence>
<evidence type="ECO:0000313" key="2">
    <source>
        <dbReference type="EMBL" id="RVD91051.1"/>
    </source>
</evidence>
<keyword evidence="3" id="KW-1185">Reference proteome</keyword>
<feature type="compositionally biased region" description="Low complexity" evidence="1">
    <location>
        <begin position="1"/>
        <end position="10"/>
    </location>
</feature>
<evidence type="ECO:0000313" key="3">
    <source>
        <dbReference type="Proteomes" id="UP000282876"/>
    </source>
</evidence>
<dbReference type="VEuPathDB" id="MicrosporidiaDB:TUBRATIS_25110"/>
<reference evidence="2 3" key="1">
    <citation type="submission" date="2018-10" db="EMBL/GenBank/DDBJ databases">
        <title>Draft genome sequence of the microsporidian Tubulinosema ratisbonensis.</title>
        <authorList>
            <person name="Polonais V."/>
            <person name="Peyretaillade E."/>
            <person name="Niehus S."/>
            <person name="Wawrzyniak I."/>
            <person name="Franchet A."/>
            <person name="Gaspin C."/>
            <person name="Reichstadt M."/>
            <person name="Belser C."/>
            <person name="Labadie K."/>
            <person name="Delbac F."/>
            <person name="Ferrandon D."/>
        </authorList>
    </citation>
    <scope>NUCLEOTIDE SEQUENCE [LARGE SCALE GENOMIC DNA]</scope>
    <source>
        <strain evidence="2 3">Franzen</strain>
    </source>
</reference>
<proteinExistence type="predicted"/>
<dbReference type="EMBL" id="RCSS01000667">
    <property type="protein sequence ID" value="RVD91051.1"/>
    <property type="molecule type" value="Genomic_DNA"/>
</dbReference>
<name>A0A437AIQ9_9MICR</name>
<sequence>MKYKNTNYSKNNKKNSKNEVVNTKPTEETTSKKNVNENYHIAENKGEDINLQNRKKETISTEKQTGKPKNSMPVTEESKKDDKNCNSFNLDELKSIIYECLYKYTKCKEPTIDPYIDIKKFSKYFKIDTNHVVKILKKDFISFDNDLRKSLYSTDQLTKDSAEKLDFTLTLMELGTPITHLVSSYLSNFSSKDQIIFTYMGFSIKFLRCMWKYLFTPRYYVNRLCINLFFSAVDFVNLKEYVCEN</sequence>
<accession>A0A437AIQ9</accession>
<dbReference type="Proteomes" id="UP000282876">
    <property type="component" value="Unassembled WGS sequence"/>
</dbReference>
<feature type="compositionally biased region" description="Basic and acidic residues" evidence="1">
    <location>
        <begin position="25"/>
        <end position="60"/>
    </location>
</feature>
<comment type="caution">
    <text evidence="2">The sequence shown here is derived from an EMBL/GenBank/DDBJ whole genome shotgun (WGS) entry which is preliminary data.</text>
</comment>
<dbReference type="AlphaFoldDB" id="A0A437AIQ9"/>
<protein>
    <submittedName>
        <fullName evidence="2">Uncharacterized protein</fullName>
    </submittedName>
</protein>
<gene>
    <name evidence="2" type="ORF">TUBRATIS_25110</name>
</gene>
<feature type="region of interest" description="Disordered" evidence="1">
    <location>
        <begin position="1"/>
        <end position="82"/>
    </location>
</feature>
<organism evidence="2 3">
    <name type="scientific">Tubulinosema ratisbonensis</name>
    <dbReference type="NCBI Taxonomy" id="291195"/>
    <lineage>
        <taxon>Eukaryota</taxon>
        <taxon>Fungi</taxon>
        <taxon>Fungi incertae sedis</taxon>
        <taxon>Microsporidia</taxon>
        <taxon>Tubulinosematoidea</taxon>
        <taxon>Tubulinosematidae</taxon>
        <taxon>Tubulinosema</taxon>
    </lineage>
</organism>